<dbReference type="RefSeq" id="WP_083561979.1">
    <property type="nucleotide sequence ID" value="NZ_AQQV01000003.1"/>
</dbReference>
<name>A0A1Y1SBE3_9GAMM</name>
<protein>
    <submittedName>
        <fullName evidence="1">Uncharacterized protein</fullName>
    </submittedName>
</protein>
<gene>
    <name evidence="1" type="ORF">ATO7_11668</name>
</gene>
<dbReference type="AlphaFoldDB" id="A0A1Y1SBE3"/>
<organism evidence="1 2">
    <name type="scientific">Oceanococcus atlanticus</name>
    <dbReference type="NCBI Taxonomy" id="1317117"/>
    <lineage>
        <taxon>Bacteria</taxon>
        <taxon>Pseudomonadati</taxon>
        <taxon>Pseudomonadota</taxon>
        <taxon>Gammaproteobacteria</taxon>
        <taxon>Chromatiales</taxon>
        <taxon>Oceanococcaceae</taxon>
        <taxon>Oceanococcus</taxon>
    </lineage>
</organism>
<evidence type="ECO:0000313" key="1">
    <source>
        <dbReference type="EMBL" id="ORE85949.1"/>
    </source>
</evidence>
<proteinExistence type="predicted"/>
<sequence length="257" mass="28301">MAARMLSVLQSCPSHERHGWLARCMHSVEQWAAAQGFSYRWIDDELFDLLPADLQPGQRISPVIASDIARLIWMQQRLHHGDKAVLWLDADVLVIQPEQLMLPSAHAAVGREVWVQAEPAGGWRVYRKVHNAALLARDQGAGRNSFIDFYLDTAQRLVRANGHGMPAQFVGPKLLTALHNVVQLPVMEDVGMLSPAVVADLLHGGGGALKRMLGKSTRSMHAANLCRSSTHAGDLDDEQMLRLVDQLLAHPESVALA</sequence>
<dbReference type="Proteomes" id="UP000192342">
    <property type="component" value="Unassembled WGS sequence"/>
</dbReference>
<keyword evidence="2" id="KW-1185">Reference proteome</keyword>
<evidence type="ECO:0000313" key="2">
    <source>
        <dbReference type="Proteomes" id="UP000192342"/>
    </source>
</evidence>
<reference evidence="1 2" key="1">
    <citation type="submission" date="2013-04" db="EMBL/GenBank/DDBJ databases">
        <title>Oceanococcus atlanticus 22II-S10r2 Genome Sequencing.</title>
        <authorList>
            <person name="Lai Q."/>
            <person name="Li G."/>
            <person name="Shao Z."/>
        </authorList>
    </citation>
    <scope>NUCLEOTIDE SEQUENCE [LARGE SCALE GENOMIC DNA]</scope>
    <source>
        <strain evidence="1 2">22II-S10r2</strain>
    </source>
</reference>
<accession>A0A1Y1SBE3</accession>
<dbReference type="OrthoDB" id="195155at2"/>
<dbReference type="EMBL" id="AQQV01000003">
    <property type="protein sequence ID" value="ORE85949.1"/>
    <property type="molecule type" value="Genomic_DNA"/>
</dbReference>
<comment type="caution">
    <text evidence="1">The sequence shown here is derived from an EMBL/GenBank/DDBJ whole genome shotgun (WGS) entry which is preliminary data.</text>
</comment>
<dbReference type="STRING" id="1317117.ATO7_11668"/>